<dbReference type="STRING" id="471856.Jden_1403"/>
<comment type="similarity">
    <text evidence="4">Belongs to the class I-like SAM-binding methyltransferase superfamily. RNA M5U methyltransferase family.</text>
</comment>
<dbReference type="SUPFAM" id="SSF50249">
    <property type="entry name" value="Nucleic acid-binding proteins"/>
    <property type="match status" value="1"/>
</dbReference>
<dbReference type="OrthoDB" id="9804590at2"/>
<dbReference type="AlphaFoldDB" id="C7R4J9"/>
<reference evidence="6 7" key="1">
    <citation type="journal article" date="2009" name="Stand. Genomic Sci.">
        <title>Complete genome sequence of Jonesia denitrificans type strain (Prevot 55134).</title>
        <authorList>
            <person name="Pukall R."/>
            <person name="Gehrich-Schroter G."/>
            <person name="Lapidus A."/>
            <person name="Nolan M."/>
            <person name="Glavina Del Rio T."/>
            <person name="Lucas S."/>
            <person name="Chen F."/>
            <person name="Tice H."/>
            <person name="Pitluck S."/>
            <person name="Cheng J.F."/>
            <person name="Copeland A."/>
            <person name="Saunders E."/>
            <person name="Brettin T."/>
            <person name="Detter J.C."/>
            <person name="Bruce D."/>
            <person name="Goodwin L."/>
            <person name="Pati A."/>
            <person name="Ivanova N."/>
            <person name="Mavromatis K."/>
            <person name="Ovchinnikova G."/>
            <person name="Chen A."/>
            <person name="Palaniappan K."/>
            <person name="Land M."/>
            <person name="Hauser L."/>
            <person name="Chang Y.J."/>
            <person name="Jeffries C.D."/>
            <person name="Chain P."/>
            <person name="Goker M."/>
            <person name="Bristow J."/>
            <person name="Eisen J.A."/>
            <person name="Markowitz V."/>
            <person name="Hugenholtz P."/>
            <person name="Kyrpides N.C."/>
            <person name="Klenk H.P."/>
            <person name="Han C."/>
        </authorList>
    </citation>
    <scope>NUCLEOTIDE SEQUENCE [LARGE SCALE GENOMIC DNA]</scope>
    <source>
        <strain evidence="7">ATCC 14870 / DSM 20603 / BCRC 15368 / CIP 55.134 / JCM 11481 / NBRC 15587 / NCTC 10816 / Prevot 55134</strain>
    </source>
</reference>
<dbReference type="PANTHER" id="PTHR11061">
    <property type="entry name" value="RNA M5U METHYLTRANSFERASE"/>
    <property type="match status" value="1"/>
</dbReference>
<gene>
    <name evidence="6" type="ordered locus">Jden_1403</name>
</gene>
<dbReference type="InterPro" id="IPR002792">
    <property type="entry name" value="TRAM_dom"/>
</dbReference>
<keyword evidence="7" id="KW-1185">Reference proteome</keyword>
<feature type="active site" description="Nucleophile" evidence="4">
    <location>
        <position position="386"/>
    </location>
</feature>
<dbReference type="EMBL" id="CP001706">
    <property type="protein sequence ID" value="ACV09056.1"/>
    <property type="molecule type" value="Genomic_DNA"/>
</dbReference>
<dbReference type="RefSeq" id="WP_015771684.1">
    <property type="nucleotide sequence ID" value="NC_013174.1"/>
</dbReference>
<keyword evidence="1 4" id="KW-0489">Methyltransferase</keyword>
<dbReference type="PANTHER" id="PTHR11061:SF30">
    <property type="entry name" value="TRNA (URACIL(54)-C(5))-METHYLTRANSFERASE"/>
    <property type="match status" value="1"/>
</dbReference>
<dbReference type="InterPro" id="IPR010280">
    <property type="entry name" value="U5_MeTrfase_fam"/>
</dbReference>
<proteinExistence type="inferred from homology"/>
<evidence type="ECO:0000259" key="5">
    <source>
        <dbReference type="PROSITE" id="PS50926"/>
    </source>
</evidence>
<evidence type="ECO:0000313" key="7">
    <source>
        <dbReference type="Proteomes" id="UP000000628"/>
    </source>
</evidence>
<evidence type="ECO:0000256" key="2">
    <source>
        <dbReference type="ARBA" id="ARBA00022679"/>
    </source>
</evidence>
<dbReference type="GO" id="GO:0070041">
    <property type="term" value="F:rRNA (uridine-C5-)-methyltransferase activity"/>
    <property type="evidence" value="ECO:0007669"/>
    <property type="project" value="TreeGrafter"/>
</dbReference>
<dbReference type="Gene3D" id="3.40.50.150">
    <property type="entry name" value="Vaccinia Virus protein VP39"/>
    <property type="match status" value="2"/>
</dbReference>
<dbReference type="SUPFAM" id="SSF53335">
    <property type="entry name" value="S-adenosyl-L-methionine-dependent methyltransferases"/>
    <property type="match status" value="1"/>
</dbReference>
<dbReference type="Pfam" id="PF05958">
    <property type="entry name" value="tRNA_U5-meth_tr"/>
    <property type="match status" value="1"/>
</dbReference>
<evidence type="ECO:0000313" key="6">
    <source>
        <dbReference type="EMBL" id="ACV09056.1"/>
    </source>
</evidence>
<dbReference type="CDD" id="cd02440">
    <property type="entry name" value="AdoMet_MTases"/>
    <property type="match status" value="1"/>
</dbReference>
<evidence type="ECO:0000256" key="1">
    <source>
        <dbReference type="ARBA" id="ARBA00022603"/>
    </source>
</evidence>
<feature type="binding site" evidence="4">
    <location>
        <position position="359"/>
    </location>
    <ligand>
        <name>S-adenosyl-L-methionine</name>
        <dbReference type="ChEBI" id="CHEBI:59789"/>
    </ligand>
</feature>
<dbReference type="GO" id="GO:0070475">
    <property type="term" value="P:rRNA base methylation"/>
    <property type="evidence" value="ECO:0007669"/>
    <property type="project" value="TreeGrafter"/>
</dbReference>
<sequence length="430" mass="47046">MSGTKDVIGRVVEVVMERPAHGGECVGRVDGRVVFVGGVIPGERVRVRVTQGTETSSFWRGELVEVLEPSEHRVHVSWAQARRDGVGGADLAHVELAYQREWKRQVVADQMARLGGVQFDGDVEAAPWEIHPDNDQPGWGWRTRFEVVANDKGRAGMFRPRSHDVVPLTHMPLATAQAQELAQVQGVWSRQWEPHMRLEVVAPTDGPGVVLGNGEPLRKGHVDVRPNARRFVTEIVHAYGRPYRYRVAANGFWQVHRDAPEVLVTAVLDALGDGFEGGRILDAYCGSGLFTVPLAAMAGEDGEVVAIEGDARAVKDARRNVMNNLDPDIAQKVRFHQGSVGDVLAHLQDVPSVDAVVLDPPRVGAGAHVIDALVALSPQTMVYVACDPAALARDTALVGERGYQLTSMRAFDLFPMTHHVECVAVFHRRS</sequence>
<feature type="binding site" evidence="4">
    <location>
        <position position="308"/>
    </location>
    <ligand>
        <name>S-adenosyl-L-methionine</name>
        <dbReference type="ChEBI" id="CHEBI:59789"/>
    </ligand>
</feature>
<keyword evidence="2 4" id="KW-0808">Transferase</keyword>
<feature type="binding site" evidence="4">
    <location>
        <position position="284"/>
    </location>
    <ligand>
        <name>S-adenosyl-L-methionine</name>
        <dbReference type="ChEBI" id="CHEBI:59789"/>
    </ligand>
</feature>
<dbReference type="Proteomes" id="UP000000628">
    <property type="component" value="Chromosome"/>
</dbReference>
<evidence type="ECO:0000256" key="3">
    <source>
        <dbReference type="ARBA" id="ARBA00022691"/>
    </source>
</evidence>
<dbReference type="KEGG" id="jde:Jden_1403"/>
<protein>
    <submittedName>
        <fullName evidence="6">Deoxyribonuclease/rho motif-related TRAM</fullName>
    </submittedName>
</protein>
<dbReference type="HOGENOM" id="CLU_014689_7_0_11"/>
<feature type="domain" description="TRAM" evidence="5">
    <location>
        <begin position="5"/>
        <end position="65"/>
    </location>
</feature>
<name>C7R4J9_JONDD</name>
<keyword evidence="3 4" id="KW-0949">S-adenosyl-L-methionine</keyword>
<dbReference type="Gene3D" id="2.40.50.140">
    <property type="entry name" value="Nucleic acid-binding proteins"/>
    <property type="match status" value="1"/>
</dbReference>
<dbReference type="InterPro" id="IPR029063">
    <property type="entry name" value="SAM-dependent_MTases_sf"/>
</dbReference>
<dbReference type="PROSITE" id="PS50926">
    <property type="entry name" value="TRAM"/>
    <property type="match status" value="1"/>
</dbReference>
<dbReference type="PROSITE" id="PS51687">
    <property type="entry name" value="SAM_MT_RNA_M5U"/>
    <property type="match status" value="1"/>
</dbReference>
<dbReference type="InterPro" id="IPR030391">
    <property type="entry name" value="MeTrfase_TrmA_CS"/>
</dbReference>
<dbReference type="InterPro" id="IPR012340">
    <property type="entry name" value="NA-bd_OB-fold"/>
</dbReference>
<organism evidence="6 7">
    <name type="scientific">Jonesia denitrificans (strain ATCC 14870 / DSM 20603 / BCRC 15368 / CIP 55.134 / JCM 11481 / NBRC 15587 / NCTC 10816 / Prevot 55134)</name>
    <name type="common">Listeria denitrificans</name>
    <dbReference type="NCBI Taxonomy" id="471856"/>
    <lineage>
        <taxon>Bacteria</taxon>
        <taxon>Bacillati</taxon>
        <taxon>Actinomycetota</taxon>
        <taxon>Actinomycetes</taxon>
        <taxon>Micrococcales</taxon>
        <taxon>Jonesiaceae</taxon>
        <taxon>Jonesia</taxon>
    </lineage>
</organism>
<feature type="binding site" evidence="4">
    <location>
        <position position="254"/>
    </location>
    <ligand>
        <name>S-adenosyl-L-methionine</name>
        <dbReference type="ChEBI" id="CHEBI:59789"/>
    </ligand>
</feature>
<accession>C7R4J9</accession>
<evidence type="ECO:0000256" key="4">
    <source>
        <dbReference type="PROSITE-ProRule" id="PRU01024"/>
    </source>
</evidence>
<dbReference type="Gene3D" id="2.40.50.1070">
    <property type="match status" value="1"/>
</dbReference>
<dbReference type="eggNOG" id="COG2265">
    <property type="taxonomic scope" value="Bacteria"/>
</dbReference>
<dbReference type="Pfam" id="PF01938">
    <property type="entry name" value="TRAM"/>
    <property type="match status" value="1"/>
</dbReference>
<dbReference type="PROSITE" id="PS01231">
    <property type="entry name" value="TRMA_2"/>
    <property type="match status" value="1"/>
</dbReference>